<keyword evidence="7" id="KW-1185">Reference proteome</keyword>
<keyword evidence="4" id="KW-0378">Hydrolase</keyword>
<dbReference type="InterPro" id="IPR000100">
    <property type="entry name" value="RNase_P"/>
</dbReference>
<proteinExistence type="predicted"/>
<dbReference type="AlphaFoldDB" id="A0A2M9Y417"/>
<keyword evidence="2" id="KW-0540">Nuclease</keyword>
<dbReference type="OrthoDB" id="333719at2"/>
<evidence type="ECO:0000256" key="2">
    <source>
        <dbReference type="ARBA" id="ARBA00022722"/>
    </source>
</evidence>
<dbReference type="Pfam" id="PF00825">
    <property type="entry name" value="Ribonuclease_P"/>
    <property type="match status" value="1"/>
</dbReference>
<keyword evidence="1" id="KW-0819">tRNA processing</keyword>
<accession>A0A2M9Y417</accession>
<dbReference type="GO" id="GO:0000049">
    <property type="term" value="F:tRNA binding"/>
    <property type="evidence" value="ECO:0007669"/>
    <property type="project" value="InterPro"/>
</dbReference>
<evidence type="ECO:0000256" key="4">
    <source>
        <dbReference type="ARBA" id="ARBA00022801"/>
    </source>
</evidence>
<keyword evidence="5" id="KW-0694">RNA-binding</keyword>
<dbReference type="SUPFAM" id="SSF54211">
    <property type="entry name" value="Ribosomal protein S5 domain 2-like"/>
    <property type="match status" value="1"/>
</dbReference>
<dbReference type="GO" id="GO:0004526">
    <property type="term" value="F:ribonuclease P activity"/>
    <property type="evidence" value="ECO:0007669"/>
    <property type="project" value="InterPro"/>
</dbReference>
<dbReference type="Proteomes" id="UP000297891">
    <property type="component" value="Unassembled WGS sequence"/>
</dbReference>
<evidence type="ECO:0000256" key="3">
    <source>
        <dbReference type="ARBA" id="ARBA00022759"/>
    </source>
</evidence>
<comment type="caution">
    <text evidence="6">The sequence shown here is derived from an EMBL/GenBank/DDBJ whole genome shotgun (WGS) entry which is preliminary data.</text>
</comment>
<evidence type="ECO:0000256" key="5">
    <source>
        <dbReference type="ARBA" id="ARBA00022884"/>
    </source>
</evidence>
<keyword evidence="3" id="KW-0255">Endonuclease</keyword>
<evidence type="ECO:0000313" key="6">
    <source>
        <dbReference type="EMBL" id="TGK96392.1"/>
    </source>
</evidence>
<name>A0A2M9Y417_9LEPT</name>
<dbReference type="Gene3D" id="3.30.230.10">
    <property type="match status" value="1"/>
</dbReference>
<evidence type="ECO:0000256" key="1">
    <source>
        <dbReference type="ARBA" id="ARBA00022694"/>
    </source>
</evidence>
<sequence length="96" mass="11369">MQELFRQNRKMGRPPMRWLVRKNGLPFASFLFCPDKTHKTAVLRNRSKRILRELVRKHLSLIPVGYDCALLVQKEFAKLSKEDREGLFLSVLKQFP</sequence>
<reference evidence="6" key="1">
    <citation type="journal article" date="2019" name="PLoS Negl. Trop. Dis.">
        <title>Revisiting the worldwide diversity of Leptospira species in the environment.</title>
        <authorList>
            <person name="Vincent A.T."/>
            <person name="Schiettekatte O."/>
            <person name="Bourhy P."/>
            <person name="Veyrier F.J."/>
            <person name="Picardeau M."/>
        </authorList>
    </citation>
    <scope>NUCLEOTIDE SEQUENCE [LARGE SCALE GENOMIC DNA]</scope>
    <source>
        <strain evidence="6">201800277</strain>
    </source>
</reference>
<dbReference type="GO" id="GO:0008033">
    <property type="term" value="P:tRNA processing"/>
    <property type="evidence" value="ECO:0007669"/>
    <property type="project" value="UniProtKB-KW"/>
</dbReference>
<protein>
    <submittedName>
        <fullName evidence="6">Ribonuclease P protein component</fullName>
    </submittedName>
</protein>
<dbReference type="InterPro" id="IPR020568">
    <property type="entry name" value="Ribosomal_Su5_D2-typ_SF"/>
</dbReference>
<evidence type="ECO:0000313" key="7">
    <source>
        <dbReference type="Proteomes" id="UP000297891"/>
    </source>
</evidence>
<gene>
    <name evidence="6" type="ORF">EHQ30_07250</name>
</gene>
<organism evidence="6 7">
    <name type="scientific">Leptospira brenneri</name>
    <dbReference type="NCBI Taxonomy" id="2023182"/>
    <lineage>
        <taxon>Bacteria</taxon>
        <taxon>Pseudomonadati</taxon>
        <taxon>Spirochaetota</taxon>
        <taxon>Spirochaetia</taxon>
        <taxon>Leptospirales</taxon>
        <taxon>Leptospiraceae</taxon>
        <taxon>Leptospira</taxon>
    </lineage>
</organism>
<dbReference type="EMBL" id="RQFP01000001">
    <property type="protein sequence ID" value="TGK96392.1"/>
    <property type="molecule type" value="Genomic_DNA"/>
</dbReference>
<dbReference type="InterPro" id="IPR014721">
    <property type="entry name" value="Ribsml_uS5_D2-typ_fold_subgr"/>
</dbReference>